<evidence type="ECO:0000313" key="2">
    <source>
        <dbReference type="EMBL" id="KAL2829459.1"/>
    </source>
</evidence>
<dbReference type="PANTHER" id="PTHR46082:SF11">
    <property type="entry name" value="AAA+ ATPASE DOMAIN-CONTAINING PROTEIN-RELATED"/>
    <property type="match status" value="1"/>
</dbReference>
<gene>
    <name evidence="2" type="ORF">BDW59DRAFT_170490</name>
</gene>
<evidence type="ECO:0000313" key="3">
    <source>
        <dbReference type="Proteomes" id="UP001610335"/>
    </source>
</evidence>
<proteinExistence type="predicted"/>
<dbReference type="EMBL" id="JBFXLS010000016">
    <property type="protein sequence ID" value="KAL2829459.1"/>
    <property type="molecule type" value="Genomic_DNA"/>
</dbReference>
<protein>
    <recommendedName>
        <fullName evidence="1">Nucleoside phosphorylase domain-containing protein</fullName>
    </recommendedName>
</protein>
<organism evidence="2 3">
    <name type="scientific">Aspergillus cavernicola</name>
    <dbReference type="NCBI Taxonomy" id="176166"/>
    <lineage>
        <taxon>Eukaryota</taxon>
        <taxon>Fungi</taxon>
        <taxon>Dikarya</taxon>
        <taxon>Ascomycota</taxon>
        <taxon>Pezizomycotina</taxon>
        <taxon>Eurotiomycetes</taxon>
        <taxon>Eurotiomycetidae</taxon>
        <taxon>Eurotiales</taxon>
        <taxon>Aspergillaceae</taxon>
        <taxon>Aspergillus</taxon>
        <taxon>Aspergillus subgen. Nidulantes</taxon>
    </lineage>
</organism>
<dbReference type="PANTHER" id="PTHR46082">
    <property type="entry name" value="ATP/GTP-BINDING PROTEIN-RELATED"/>
    <property type="match status" value="1"/>
</dbReference>
<dbReference type="Gene3D" id="3.40.50.1580">
    <property type="entry name" value="Nucleoside phosphorylase domain"/>
    <property type="match status" value="1"/>
</dbReference>
<dbReference type="SUPFAM" id="SSF52540">
    <property type="entry name" value="P-loop containing nucleoside triphosphate hydrolases"/>
    <property type="match status" value="1"/>
</dbReference>
<dbReference type="Proteomes" id="UP001610335">
    <property type="component" value="Unassembled WGS sequence"/>
</dbReference>
<feature type="domain" description="Nucleoside phosphorylase" evidence="1">
    <location>
        <begin position="12"/>
        <end position="271"/>
    </location>
</feature>
<evidence type="ECO:0000259" key="1">
    <source>
        <dbReference type="Pfam" id="PF01048"/>
    </source>
</evidence>
<comment type="caution">
    <text evidence="2">The sequence shown here is derived from an EMBL/GenBank/DDBJ whole genome shotgun (WGS) entry which is preliminary data.</text>
</comment>
<name>A0ABR4INZ6_9EURO</name>
<accession>A0ABR4INZ6</accession>
<dbReference type="Pfam" id="PF01048">
    <property type="entry name" value="PNP_UDP_1"/>
    <property type="match status" value="1"/>
</dbReference>
<reference evidence="2 3" key="1">
    <citation type="submission" date="2024-07" db="EMBL/GenBank/DDBJ databases">
        <title>Section-level genome sequencing and comparative genomics of Aspergillus sections Usti and Cavernicolus.</title>
        <authorList>
            <consortium name="Lawrence Berkeley National Laboratory"/>
            <person name="Nybo J.L."/>
            <person name="Vesth T.C."/>
            <person name="Theobald S."/>
            <person name="Frisvad J.C."/>
            <person name="Larsen T.O."/>
            <person name="Kjaerboelling I."/>
            <person name="Rothschild-Mancinelli K."/>
            <person name="Lyhne E.K."/>
            <person name="Kogle M.E."/>
            <person name="Barry K."/>
            <person name="Clum A."/>
            <person name="Na H."/>
            <person name="Ledsgaard L."/>
            <person name="Lin J."/>
            <person name="Lipzen A."/>
            <person name="Kuo A."/>
            <person name="Riley R."/>
            <person name="Mondo S."/>
            <person name="LaButti K."/>
            <person name="Haridas S."/>
            <person name="Pangalinan J."/>
            <person name="Salamov A.A."/>
            <person name="Simmons B.A."/>
            <person name="Magnuson J.K."/>
            <person name="Chen J."/>
            <person name="Drula E."/>
            <person name="Henrissat B."/>
            <person name="Wiebenga A."/>
            <person name="Lubbers R.J."/>
            <person name="Gomes A.C."/>
            <person name="Makela M.R."/>
            <person name="Stajich J."/>
            <person name="Grigoriev I.V."/>
            <person name="Mortensen U.H."/>
            <person name="De vries R.P."/>
            <person name="Baker S.E."/>
            <person name="Andersen M.R."/>
        </authorList>
    </citation>
    <scope>NUCLEOTIDE SEQUENCE [LARGE SCALE GENOMIC DNA]</scope>
    <source>
        <strain evidence="2 3">CBS 600.67</strain>
    </source>
</reference>
<sequence length="891" mass="98498">MLDASHTPLPRPKGDNNTYHLGEIGDHNIVIACLPTGIYGLTSAAVVANQMLITFPSIEFGLMVGIGGGAPSKSADIRLGDIVVSKPTDGFPGVIQYDYGKTLAGGVFHRTGTLNNPPQMLLTAISDLQAKHRLGDNRIPTHLATAAKGHPSMSQSFIYPRATKDILFEPSYNHRNNHASCTSCSLSETVSRPPRTSTVPRIHYGLIASANQVMKDAQTRDRVGKELGILCYEMEAAGLMNHFPSLVIRGICDYSDSHKDKIWQDYAAATAAAYARELLQSSLRGRCTIPPTSMRGTIRSKIPLSKSVFFGREMELKQVRQVLNLTIRARQTAVIWGLSGYGKTQLALEYITAQRAQYDSILWIDSSSRGMIEQSFENISSQLPPNTRNEGPAVERVLGWLEQGTNSSWIMVLDGVESLDDNDSIDDLDIRTFFPSCDHGHILLVTTSRDLHLRLGFPDIAVQNVDDQTGAEILMACAGGKPGDSSPKSKAMVISRKLGGMPLAIQQAGSFLSYGMISMSDYTQQFQMRYLDKTLKTPLRKYVGSYEKGRTLWTTFDILYRALAQRSWDSVRLLSLAAFLGRGQIPFSTIFREGVNQGETWERLCAVSTQGEPKGPMVELAELLQWLMELRSDIDRVALAVRELEGSGFISFHRSAGDTAIDSFAIHDLARSFIQSKAPQERAFDILATSFLISGLQLYDGCNMPSEALVRKHMGRLIGVLDLFLAGIPGHTLEPPDGQYFALCAAVSPMYARICRYQGKLDTAAHLWKIALQYRFILDTGQPKRDVDLQDHMEAADIDARLGHFEDAIDKYSLVVTWSKDCHSQDDELAIRAAGYLRQVRERYEQHKQDLDRAVIAHSAPKAVLQDLSDDLDIGSSKSVRSGPFGDTRAR</sequence>
<dbReference type="InterPro" id="IPR027417">
    <property type="entry name" value="P-loop_NTPase"/>
</dbReference>
<dbReference type="InterPro" id="IPR035994">
    <property type="entry name" value="Nucleoside_phosphorylase_sf"/>
</dbReference>
<dbReference type="SUPFAM" id="SSF53167">
    <property type="entry name" value="Purine and uridine phosphorylases"/>
    <property type="match status" value="1"/>
</dbReference>
<dbReference type="InterPro" id="IPR000845">
    <property type="entry name" value="Nucleoside_phosphorylase_d"/>
</dbReference>
<dbReference type="Gene3D" id="3.40.50.300">
    <property type="entry name" value="P-loop containing nucleotide triphosphate hydrolases"/>
    <property type="match status" value="1"/>
</dbReference>
<dbReference type="InterPro" id="IPR053137">
    <property type="entry name" value="NLR-like"/>
</dbReference>
<keyword evidence="3" id="KW-1185">Reference proteome</keyword>